<name>A0A9D4ZTX6_PEA</name>
<organism evidence="2 3">
    <name type="scientific">Pisum sativum</name>
    <name type="common">Garden pea</name>
    <name type="synonym">Lathyrus oleraceus</name>
    <dbReference type="NCBI Taxonomy" id="3888"/>
    <lineage>
        <taxon>Eukaryota</taxon>
        <taxon>Viridiplantae</taxon>
        <taxon>Streptophyta</taxon>
        <taxon>Embryophyta</taxon>
        <taxon>Tracheophyta</taxon>
        <taxon>Spermatophyta</taxon>
        <taxon>Magnoliopsida</taxon>
        <taxon>eudicotyledons</taxon>
        <taxon>Gunneridae</taxon>
        <taxon>Pentapetalae</taxon>
        <taxon>rosids</taxon>
        <taxon>fabids</taxon>
        <taxon>Fabales</taxon>
        <taxon>Fabaceae</taxon>
        <taxon>Papilionoideae</taxon>
        <taxon>50 kb inversion clade</taxon>
        <taxon>NPAAA clade</taxon>
        <taxon>Hologalegina</taxon>
        <taxon>IRL clade</taxon>
        <taxon>Fabeae</taxon>
        <taxon>Lathyrus</taxon>
    </lineage>
</organism>
<gene>
    <name evidence="2" type="ORF">KIW84_070031</name>
</gene>
<dbReference type="Pfam" id="PF23099">
    <property type="entry name" value="UTP20_C"/>
    <property type="match status" value="1"/>
</dbReference>
<dbReference type="Gramene" id="Psat07G0003100-T1">
    <property type="protein sequence ID" value="KAI5382448.1"/>
    <property type="gene ID" value="KIW84_070031"/>
</dbReference>
<feature type="domain" description="U3 small nucleolar RNA-associated protein 20 C-terminal" evidence="1">
    <location>
        <begin position="399"/>
        <end position="473"/>
    </location>
</feature>
<sequence>MTCFRREQRGELTVNFRPYLPCVRTINKFQKQRIGDRGEEPGADESILLLPLKIRIIHLTEIRIGRRRRSLRNHRYCDKALKLVLGLLIEVEKNEFLSHIDCIFPVTCRILQSAIHAVTNRQESFESESILPLWKEAHYSLVMLEKMIHQYSLVMLEKKICQFHDLEKMGGSFAKNLEDKWKAIWEAICEMLLHPHSWLRNKSCRLIALYFARVADGNRENHQSSLSSYFMMSPSRLYLIATSLCCQLKMPLIDDADSNLMTQNIVFAICALMRQTGSIDPSAFWSTLEQNEKNRFLKAFDMINARKERIMFMSSSQTSSVREDISQVNVKNTQHILVSLLLKKMGKIALQTDAIQMEIVFNSFGKLMAQIEMSMDYAHVVLIPLYKVCEGFAGKVVADNLKKLAEDTCGKIENIIGTQNFVQVYNLIRKNLSLKRNKRKQEEKVMAVINPMRNAKRKLKISAKHRANKKRKVMTLKMRR</sequence>
<dbReference type="GO" id="GO:0030686">
    <property type="term" value="C:90S preribosome"/>
    <property type="evidence" value="ECO:0007669"/>
    <property type="project" value="TreeGrafter"/>
</dbReference>
<comment type="caution">
    <text evidence="2">The sequence shown here is derived from an EMBL/GenBank/DDBJ whole genome shotgun (WGS) entry which is preliminary data.</text>
</comment>
<dbReference type="InterPro" id="IPR052575">
    <property type="entry name" value="SSU_processome_comp_20"/>
</dbReference>
<dbReference type="AlphaFoldDB" id="A0A9D4ZTX6"/>
<dbReference type="GO" id="GO:0032040">
    <property type="term" value="C:small-subunit processome"/>
    <property type="evidence" value="ECO:0007669"/>
    <property type="project" value="TreeGrafter"/>
</dbReference>
<evidence type="ECO:0000313" key="3">
    <source>
        <dbReference type="Proteomes" id="UP001058974"/>
    </source>
</evidence>
<dbReference type="PANTHER" id="PTHR17695">
    <property type="entry name" value="SMALL SUBUNIT PROCESSOME COMPONENT 20 HOMOLOG"/>
    <property type="match status" value="1"/>
</dbReference>
<dbReference type="PANTHER" id="PTHR17695:SF11">
    <property type="entry name" value="SMALL SUBUNIT PROCESSOME COMPONENT 20 HOMOLOG"/>
    <property type="match status" value="1"/>
</dbReference>
<protein>
    <recommendedName>
        <fullName evidence="1">U3 small nucleolar RNA-associated protein 20 C-terminal domain-containing protein</fullName>
    </recommendedName>
</protein>
<proteinExistence type="predicted"/>
<dbReference type="EMBL" id="JAMSHJ010000007">
    <property type="protein sequence ID" value="KAI5382448.1"/>
    <property type="molecule type" value="Genomic_DNA"/>
</dbReference>
<dbReference type="Proteomes" id="UP001058974">
    <property type="component" value="Chromosome 7"/>
</dbReference>
<keyword evidence="3" id="KW-1185">Reference proteome</keyword>
<evidence type="ECO:0000313" key="2">
    <source>
        <dbReference type="EMBL" id="KAI5382448.1"/>
    </source>
</evidence>
<dbReference type="InterPro" id="IPR057525">
    <property type="entry name" value="UTP20_C"/>
</dbReference>
<evidence type="ECO:0000259" key="1">
    <source>
        <dbReference type="Pfam" id="PF23099"/>
    </source>
</evidence>
<reference evidence="2 3" key="1">
    <citation type="journal article" date="2022" name="Nat. Genet.">
        <title>Improved pea reference genome and pan-genome highlight genomic features and evolutionary characteristics.</title>
        <authorList>
            <person name="Yang T."/>
            <person name="Liu R."/>
            <person name="Luo Y."/>
            <person name="Hu S."/>
            <person name="Wang D."/>
            <person name="Wang C."/>
            <person name="Pandey M.K."/>
            <person name="Ge S."/>
            <person name="Xu Q."/>
            <person name="Li N."/>
            <person name="Li G."/>
            <person name="Huang Y."/>
            <person name="Saxena R.K."/>
            <person name="Ji Y."/>
            <person name="Li M."/>
            <person name="Yan X."/>
            <person name="He Y."/>
            <person name="Liu Y."/>
            <person name="Wang X."/>
            <person name="Xiang C."/>
            <person name="Varshney R.K."/>
            <person name="Ding H."/>
            <person name="Gao S."/>
            <person name="Zong X."/>
        </authorList>
    </citation>
    <scope>NUCLEOTIDE SEQUENCE [LARGE SCALE GENOMIC DNA]</scope>
    <source>
        <strain evidence="2 3">cv. Zhongwan 6</strain>
    </source>
</reference>
<accession>A0A9D4ZTX6</accession>